<feature type="region of interest" description="Disordered" evidence="1">
    <location>
        <begin position="96"/>
        <end position="128"/>
    </location>
</feature>
<evidence type="ECO:0000259" key="2">
    <source>
        <dbReference type="Pfam" id="PF17733"/>
    </source>
</evidence>
<comment type="caution">
    <text evidence="4">The sequence shown here is derived from an EMBL/GenBank/DDBJ whole genome shotgun (WGS) entry which is preliminary data.</text>
</comment>
<dbReference type="InterPro" id="IPR058841">
    <property type="entry name" value="HTH_76"/>
</dbReference>
<dbReference type="Proteomes" id="UP001172684">
    <property type="component" value="Unassembled WGS sequence"/>
</dbReference>
<dbReference type="Pfam" id="PF25871">
    <property type="entry name" value="HTH_76"/>
    <property type="match status" value="1"/>
</dbReference>
<dbReference type="PANTHER" id="PTHR36855">
    <property type="entry name" value="CHROMOSOME 10, WHOLE GENOME SHOTGUN SEQUENCE"/>
    <property type="match status" value="1"/>
</dbReference>
<dbReference type="InterPro" id="IPR040554">
    <property type="entry name" value="KPWE_PEX14_dom"/>
</dbReference>
<gene>
    <name evidence="4" type="ORF">H2201_004502</name>
</gene>
<name>A0ABQ9NSP0_9PEZI</name>
<protein>
    <submittedName>
        <fullName evidence="4">Uncharacterized protein</fullName>
    </submittedName>
</protein>
<dbReference type="Pfam" id="PF17733">
    <property type="entry name" value="KPWE_dom"/>
    <property type="match status" value="1"/>
</dbReference>
<dbReference type="EMBL" id="JAPDRL010000029">
    <property type="protein sequence ID" value="KAJ9665424.1"/>
    <property type="molecule type" value="Genomic_DNA"/>
</dbReference>
<evidence type="ECO:0000313" key="4">
    <source>
        <dbReference type="EMBL" id="KAJ9665424.1"/>
    </source>
</evidence>
<sequence>MATAQSSMLNPTTSDASSNLYAQLDQYPWDTDADFQGGLAAILGLTPSPEQAADLTLRARCFYFSRKFNTHVDFDGYKAWRQQQSAAHTAPINGVLSAPAAAPSPPSEPQASPTPLSAPAAATGAEPAAPYPTSFAHIVELITTGQPIPGIKEIPNTVLEGQGTQSTKERRKKPWEKDTIEATGATTSTEGS</sequence>
<dbReference type="PANTHER" id="PTHR36855:SF1">
    <property type="entry name" value="PEROXISOME MEMBRANE ANCHOR PROTEIN PEX14P N-TERMINAL DOMAIN-CONTAINING PROTEIN"/>
    <property type="match status" value="1"/>
</dbReference>
<keyword evidence="5" id="KW-1185">Reference proteome</keyword>
<evidence type="ECO:0000313" key="5">
    <source>
        <dbReference type="Proteomes" id="UP001172684"/>
    </source>
</evidence>
<accession>A0ABQ9NSP0</accession>
<organism evidence="4 5">
    <name type="scientific">Coniosporium apollinis</name>
    <dbReference type="NCBI Taxonomy" id="61459"/>
    <lineage>
        <taxon>Eukaryota</taxon>
        <taxon>Fungi</taxon>
        <taxon>Dikarya</taxon>
        <taxon>Ascomycota</taxon>
        <taxon>Pezizomycotina</taxon>
        <taxon>Dothideomycetes</taxon>
        <taxon>Dothideomycetes incertae sedis</taxon>
        <taxon>Coniosporium</taxon>
    </lineage>
</organism>
<feature type="domain" description="Peroxisomal membrane protein PEX14-like KPWE" evidence="2">
    <location>
        <begin position="130"/>
        <end position="177"/>
    </location>
</feature>
<evidence type="ECO:0000256" key="1">
    <source>
        <dbReference type="SAM" id="MobiDB-lite"/>
    </source>
</evidence>
<evidence type="ECO:0000259" key="3">
    <source>
        <dbReference type="Pfam" id="PF25871"/>
    </source>
</evidence>
<feature type="compositionally biased region" description="Low complexity" evidence="1">
    <location>
        <begin position="109"/>
        <end position="128"/>
    </location>
</feature>
<feature type="region of interest" description="Disordered" evidence="1">
    <location>
        <begin position="149"/>
        <end position="192"/>
    </location>
</feature>
<reference evidence="4" key="1">
    <citation type="submission" date="2022-10" db="EMBL/GenBank/DDBJ databases">
        <title>Culturing micro-colonial fungi from biological soil crusts in the Mojave desert and describing Neophaeococcomyces mojavensis, and introducing the new genera and species Taxawa tesnikishii.</title>
        <authorList>
            <person name="Kurbessoian T."/>
            <person name="Stajich J.E."/>
        </authorList>
    </citation>
    <scope>NUCLEOTIDE SEQUENCE</scope>
    <source>
        <strain evidence="4">TK_1</strain>
    </source>
</reference>
<proteinExistence type="predicted"/>
<feature type="domain" description="PEX14-like helix-turn-helix" evidence="3">
    <location>
        <begin position="19"/>
        <end position="84"/>
    </location>
</feature>